<keyword evidence="3" id="KW-1185">Reference proteome</keyword>
<evidence type="ECO:0000313" key="3">
    <source>
        <dbReference type="Proteomes" id="UP001237207"/>
    </source>
</evidence>
<dbReference type="RefSeq" id="WP_307257874.1">
    <property type="nucleotide sequence ID" value="NZ_JAUSUC010000029.1"/>
</dbReference>
<dbReference type="Gene3D" id="2.120.10.30">
    <property type="entry name" value="TolB, C-terminal domain"/>
    <property type="match status" value="2"/>
</dbReference>
<comment type="caution">
    <text evidence="2">The sequence shown here is derived from an EMBL/GenBank/DDBJ whole genome shotgun (WGS) entry which is preliminary data.</text>
</comment>
<gene>
    <name evidence="2" type="ORF">J2S13_002297</name>
</gene>
<dbReference type="SUPFAM" id="SSF69304">
    <property type="entry name" value="Tricorn protease N-terminal domain"/>
    <property type="match status" value="1"/>
</dbReference>
<evidence type="ECO:0000313" key="2">
    <source>
        <dbReference type="EMBL" id="MDQ0215877.1"/>
    </source>
</evidence>
<name>A0AAJ1T2A7_9BACI</name>
<accession>A0AAJ1T2A7</accession>
<dbReference type="PANTHER" id="PTHR36842">
    <property type="entry name" value="PROTEIN TOLB HOMOLOG"/>
    <property type="match status" value="1"/>
</dbReference>
<organism evidence="2 3">
    <name type="scientific">Oikeobacillus pervagus</name>
    <dbReference type="NCBI Taxonomy" id="1325931"/>
    <lineage>
        <taxon>Bacteria</taxon>
        <taxon>Bacillati</taxon>
        <taxon>Bacillota</taxon>
        <taxon>Bacilli</taxon>
        <taxon>Bacillales</taxon>
        <taxon>Bacillaceae</taxon>
        <taxon>Oikeobacillus</taxon>
    </lineage>
</organism>
<dbReference type="Proteomes" id="UP001237207">
    <property type="component" value="Unassembled WGS sequence"/>
</dbReference>
<proteinExistence type="predicted"/>
<dbReference type="InterPro" id="IPR011042">
    <property type="entry name" value="6-blade_b-propeller_TolB-like"/>
</dbReference>
<protein>
    <submittedName>
        <fullName evidence="2">TolB protein</fullName>
    </submittedName>
</protein>
<dbReference type="AlphaFoldDB" id="A0AAJ1T2A7"/>
<dbReference type="EMBL" id="JAUSUC010000029">
    <property type="protein sequence ID" value="MDQ0215877.1"/>
    <property type="molecule type" value="Genomic_DNA"/>
</dbReference>
<sequence length="338" mass="38682">MTKKKQFIIITEILVFIAISLIWFGISKSKQTDEAAHLGKQFDLSNGDQSIVYVVTQKDQSFLKIVDVKGEKTKEIYVEDQAEMVSPIFSNDGKSVYAVLQSKNDEKQESRIIEVTIENGTVQERYKTKGMITEIVLSPKGGQLFFLGADVFKNYSPIASKRPHDFKIYELSLENNKAKALTKKNEYDMSSLFISEDGNTLYVSMVEEMDKKDSFEIHDKIYRYPLNNEGELQKYKGIHSDRDIYSFAISPKGKQWVYTSVANPDTKGNFEYELFLSNGAEEKQLTRIGRYAGNPVFTSSGDEIYFIVDEQFGTQEADYSLYKMNVSEGEWKKVELPI</sequence>
<feature type="transmembrane region" description="Helical" evidence="1">
    <location>
        <begin position="7"/>
        <end position="26"/>
    </location>
</feature>
<keyword evidence="1" id="KW-1133">Transmembrane helix</keyword>
<evidence type="ECO:0000256" key="1">
    <source>
        <dbReference type="SAM" id="Phobius"/>
    </source>
</evidence>
<dbReference type="PANTHER" id="PTHR36842:SF1">
    <property type="entry name" value="PROTEIN TOLB"/>
    <property type="match status" value="1"/>
</dbReference>
<keyword evidence="1" id="KW-0812">Transmembrane</keyword>
<reference evidence="2" key="1">
    <citation type="submission" date="2023-07" db="EMBL/GenBank/DDBJ databases">
        <title>Genomic Encyclopedia of Type Strains, Phase IV (KMG-IV): sequencing the most valuable type-strain genomes for metagenomic binning, comparative biology and taxonomic classification.</title>
        <authorList>
            <person name="Goeker M."/>
        </authorList>
    </citation>
    <scope>NUCLEOTIDE SEQUENCE</scope>
    <source>
        <strain evidence="2">DSM 23947</strain>
    </source>
</reference>
<keyword evidence="1" id="KW-0472">Membrane</keyword>